<dbReference type="GO" id="GO:0046872">
    <property type="term" value="F:metal ion binding"/>
    <property type="evidence" value="ECO:0007669"/>
    <property type="project" value="UniProtKB-KW"/>
</dbReference>
<dbReference type="InterPro" id="IPR000884">
    <property type="entry name" value="TSP1_rpt"/>
</dbReference>
<keyword evidence="8" id="KW-0325">Glycoprotein</keyword>
<evidence type="ECO:0000256" key="7">
    <source>
        <dbReference type="ARBA" id="ARBA00023157"/>
    </source>
</evidence>
<dbReference type="HOGENOM" id="CLU_034407_0_0_1"/>
<dbReference type="SUPFAM" id="SSF82895">
    <property type="entry name" value="TSP-1 type 1 repeat"/>
    <property type="match status" value="1"/>
</dbReference>
<dbReference type="AlphaFoldDB" id="E9H105"/>
<evidence type="ECO:0000256" key="3">
    <source>
        <dbReference type="ARBA" id="ARBA00022530"/>
    </source>
</evidence>
<dbReference type="InterPro" id="IPR009465">
    <property type="entry name" value="Spondin_N"/>
</dbReference>
<dbReference type="PANTHER" id="PTHR11311:SF15">
    <property type="entry name" value="SPONDIN-2"/>
    <property type="match status" value="1"/>
</dbReference>
<keyword evidence="11" id="KW-1185">Reference proteome</keyword>
<dbReference type="SMART" id="SM00209">
    <property type="entry name" value="TSP1"/>
    <property type="match status" value="1"/>
</dbReference>
<evidence type="ECO:0000256" key="4">
    <source>
        <dbReference type="ARBA" id="ARBA00022723"/>
    </source>
</evidence>
<dbReference type="PROSITE" id="PS50092">
    <property type="entry name" value="TSP1"/>
    <property type="match status" value="1"/>
</dbReference>
<evidence type="ECO:0000256" key="8">
    <source>
        <dbReference type="ARBA" id="ARBA00023180"/>
    </source>
</evidence>
<dbReference type="FunFam" id="2.20.100.10:FF:000026">
    <property type="entry name" value="Spondin 1"/>
    <property type="match status" value="1"/>
</dbReference>
<organism evidence="10 11">
    <name type="scientific">Daphnia pulex</name>
    <name type="common">Water flea</name>
    <dbReference type="NCBI Taxonomy" id="6669"/>
    <lineage>
        <taxon>Eukaryota</taxon>
        <taxon>Metazoa</taxon>
        <taxon>Ecdysozoa</taxon>
        <taxon>Arthropoda</taxon>
        <taxon>Crustacea</taxon>
        <taxon>Branchiopoda</taxon>
        <taxon>Diplostraca</taxon>
        <taxon>Cladocera</taxon>
        <taxon>Anomopoda</taxon>
        <taxon>Daphniidae</taxon>
        <taxon>Daphnia</taxon>
    </lineage>
</organism>
<gene>
    <name evidence="10" type="ORF">DAPPUDRAFT_56940</name>
</gene>
<keyword evidence="6" id="KW-0130">Cell adhesion</keyword>
<evidence type="ECO:0000256" key="5">
    <source>
        <dbReference type="ARBA" id="ARBA00022729"/>
    </source>
</evidence>
<dbReference type="KEGG" id="dpx:DAPPUDRAFT_56940"/>
<dbReference type="PhylomeDB" id="E9H105"/>
<name>E9H105_DAPPU</name>
<reference evidence="10 11" key="1">
    <citation type="journal article" date="2011" name="Science">
        <title>The ecoresponsive genome of Daphnia pulex.</title>
        <authorList>
            <person name="Colbourne J.K."/>
            <person name="Pfrender M.E."/>
            <person name="Gilbert D."/>
            <person name="Thomas W.K."/>
            <person name="Tucker A."/>
            <person name="Oakley T.H."/>
            <person name="Tokishita S."/>
            <person name="Aerts A."/>
            <person name="Arnold G.J."/>
            <person name="Basu M.K."/>
            <person name="Bauer D.J."/>
            <person name="Caceres C.E."/>
            <person name="Carmel L."/>
            <person name="Casola C."/>
            <person name="Choi J.H."/>
            <person name="Detter J.C."/>
            <person name="Dong Q."/>
            <person name="Dusheyko S."/>
            <person name="Eads B.D."/>
            <person name="Frohlich T."/>
            <person name="Geiler-Samerotte K.A."/>
            <person name="Gerlach D."/>
            <person name="Hatcher P."/>
            <person name="Jogdeo S."/>
            <person name="Krijgsveld J."/>
            <person name="Kriventseva E.V."/>
            <person name="Kultz D."/>
            <person name="Laforsch C."/>
            <person name="Lindquist E."/>
            <person name="Lopez J."/>
            <person name="Manak J.R."/>
            <person name="Muller J."/>
            <person name="Pangilinan J."/>
            <person name="Patwardhan R.P."/>
            <person name="Pitluck S."/>
            <person name="Pritham E.J."/>
            <person name="Rechtsteiner A."/>
            <person name="Rho M."/>
            <person name="Rogozin I.B."/>
            <person name="Sakarya O."/>
            <person name="Salamov A."/>
            <person name="Schaack S."/>
            <person name="Shapiro H."/>
            <person name="Shiga Y."/>
            <person name="Skalitzky C."/>
            <person name="Smith Z."/>
            <person name="Souvorov A."/>
            <person name="Sung W."/>
            <person name="Tang Z."/>
            <person name="Tsuchiya D."/>
            <person name="Tu H."/>
            <person name="Vos H."/>
            <person name="Wang M."/>
            <person name="Wolf Y.I."/>
            <person name="Yamagata H."/>
            <person name="Yamada T."/>
            <person name="Ye Y."/>
            <person name="Shaw J.R."/>
            <person name="Andrews J."/>
            <person name="Crease T.J."/>
            <person name="Tang H."/>
            <person name="Lucas S.M."/>
            <person name="Robertson H.M."/>
            <person name="Bork P."/>
            <person name="Koonin E.V."/>
            <person name="Zdobnov E.M."/>
            <person name="Grigoriev I.V."/>
            <person name="Lynch M."/>
            <person name="Boore J.L."/>
        </authorList>
    </citation>
    <scope>NUCLEOTIDE SEQUENCE [LARGE SCALE GENOMIC DNA]</scope>
</reference>
<dbReference type="OrthoDB" id="6090599at2759"/>
<dbReference type="OMA" id="SHNHHFR"/>
<dbReference type="Pfam" id="PF06468">
    <property type="entry name" value="Spond_N"/>
    <property type="match status" value="1"/>
</dbReference>
<dbReference type="Gene3D" id="2.20.100.10">
    <property type="entry name" value="Thrombospondin type-1 (TSP1) repeat"/>
    <property type="match status" value="1"/>
</dbReference>
<evidence type="ECO:0000313" key="11">
    <source>
        <dbReference type="Proteomes" id="UP000000305"/>
    </source>
</evidence>
<dbReference type="STRING" id="6669.E9H105"/>
<dbReference type="InterPro" id="IPR038678">
    <property type="entry name" value="Spondin_N_sf"/>
</dbReference>
<dbReference type="GO" id="GO:0031012">
    <property type="term" value="C:extracellular matrix"/>
    <property type="evidence" value="ECO:0000318"/>
    <property type="project" value="GO_Central"/>
</dbReference>
<dbReference type="NCBIfam" id="NF038123">
    <property type="entry name" value="NF038123_dom"/>
    <property type="match status" value="1"/>
</dbReference>
<dbReference type="Pfam" id="PF19028">
    <property type="entry name" value="TSP1_spondin"/>
    <property type="match status" value="1"/>
</dbReference>
<evidence type="ECO:0000256" key="6">
    <source>
        <dbReference type="ARBA" id="ARBA00022889"/>
    </source>
</evidence>
<dbReference type="PROSITE" id="PS51020">
    <property type="entry name" value="SPONDIN"/>
    <property type="match status" value="1"/>
</dbReference>
<dbReference type="InterPro" id="IPR036383">
    <property type="entry name" value="TSP1_rpt_sf"/>
</dbReference>
<keyword evidence="7" id="KW-1015">Disulfide bond</keyword>
<keyword evidence="2" id="KW-0964">Secreted</keyword>
<keyword evidence="4" id="KW-0479">Metal-binding</keyword>
<dbReference type="PANTHER" id="PTHR11311">
    <property type="entry name" value="SPONDIN"/>
    <property type="match status" value="1"/>
</dbReference>
<accession>E9H105</accession>
<dbReference type="InterPro" id="IPR044004">
    <property type="entry name" value="TSP1_spondin_dom"/>
</dbReference>
<evidence type="ECO:0000256" key="1">
    <source>
        <dbReference type="ARBA" id="ARBA00004498"/>
    </source>
</evidence>
<proteinExistence type="predicted"/>
<dbReference type="GO" id="GO:0007155">
    <property type="term" value="P:cell adhesion"/>
    <property type="evidence" value="ECO:0000318"/>
    <property type="project" value="GO_Central"/>
</dbReference>
<dbReference type="Gene3D" id="2.60.40.2130">
    <property type="entry name" value="F-spondin domain"/>
    <property type="match status" value="1"/>
</dbReference>
<dbReference type="EMBL" id="GL732582">
    <property type="protein sequence ID" value="EFX74609.1"/>
    <property type="molecule type" value="Genomic_DNA"/>
</dbReference>
<sequence length="293" mass="32836">MVYKVTLATHWSRTLFPKQYPEWRPPAQWSKVIGRSHDSSYTLFRISQASTEGFKEFTETGRSDTLDAQSQGEGGIFDEFNAPPVTAGEGKTEAEFFVDSNHSRVSLASRIVPSPDWFVGLDSFNLCIDGQWVDSVAIKVGPMDGGTDNGFTFTSPNWPSDPTEKIFRITSNMPNHPANSFYYPDLNDLPPIATFFFVKVIETFISIFISKRKKTTKPCGKRATRNRPGGPRHCIVSEWGAWSACSKSCGIGESTRVRRVLTHARRGGNPCPPLEENKWCGSSRDCSHAYFDW</sequence>
<dbReference type="FunCoup" id="E9H105">
    <property type="interactions" value="28"/>
</dbReference>
<dbReference type="InParanoid" id="E9H105"/>
<dbReference type="InterPro" id="IPR051418">
    <property type="entry name" value="Spondin/Thrombospondin_T1"/>
</dbReference>
<feature type="domain" description="Spondin" evidence="9">
    <location>
        <begin position="1"/>
        <end position="177"/>
    </location>
</feature>
<keyword evidence="5" id="KW-0732">Signal</keyword>
<evidence type="ECO:0000259" key="9">
    <source>
        <dbReference type="PROSITE" id="PS51020"/>
    </source>
</evidence>
<dbReference type="Proteomes" id="UP000000305">
    <property type="component" value="Unassembled WGS sequence"/>
</dbReference>
<evidence type="ECO:0000256" key="2">
    <source>
        <dbReference type="ARBA" id="ARBA00022525"/>
    </source>
</evidence>
<comment type="subcellular location">
    <subcellularLocation>
        <location evidence="1">Secreted</location>
        <location evidence="1">Extracellular space</location>
        <location evidence="1">Extracellular matrix</location>
    </subcellularLocation>
</comment>
<protein>
    <recommendedName>
        <fullName evidence="9">Spondin domain-containing protein</fullName>
    </recommendedName>
</protein>
<dbReference type="eggNOG" id="KOG3539">
    <property type="taxonomic scope" value="Eukaryota"/>
</dbReference>
<keyword evidence="3" id="KW-0272">Extracellular matrix</keyword>
<evidence type="ECO:0000313" key="10">
    <source>
        <dbReference type="EMBL" id="EFX74609.1"/>
    </source>
</evidence>